<protein>
    <submittedName>
        <fullName evidence="2">Uncharacterized protein</fullName>
    </submittedName>
</protein>
<feature type="compositionally biased region" description="Basic and acidic residues" evidence="1">
    <location>
        <begin position="91"/>
        <end position="107"/>
    </location>
</feature>
<evidence type="ECO:0000256" key="1">
    <source>
        <dbReference type="SAM" id="MobiDB-lite"/>
    </source>
</evidence>
<name>A0A4Z2HEP4_9TELE</name>
<dbReference type="Proteomes" id="UP000314294">
    <property type="component" value="Unassembled WGS sequence"/>
</dbReference>
<feature type="region of interest" description="Disordered" evidence="1">
    <location>
        <begin position="91"/>
        <end position="128"/>
    </location>
</feature>
<sequence>MTVSLTTRKGPSWMNKASTMLHMSVLCLDKSDTSLAPCSPSQSDGYKSVICLPGFSVPADSMWLVLLSLRLTSKFEDVCCSANKNEEKLRELITRDSAAQREEPLPHDEEEEQDLMKSQDPVVGTHSR</sequence>
<comment type="caution">
    <text evidence="2">The sequence shown here is derived from an EMBL/GenBank/DDBJ whole genome shotgun (WGS) entry which is preliminary data.</text>
</comment>
<dbReference type="AlphaFoldDB" id="A0A4Z2HEP4"/>
<accession>A0A4Z2HEP4</accession>
<dbReference type="EMBL" id="SRLO01000255">
    <property type="protein sequence ID" value="TNN64337.1"/>
    <property type="molecule type" value="Genomic_DNA"/>
</dbReference>
<keyword evidence="3" id="KW-1185">Reference proteome</keyword>
<organism evidence="2 3">
    <name type="scientific">Liparis tanakae</name>
    <name type="common">Tanaka's snailfish</name>
    <dbReference type="NCBI Taxonomy" id="230148"/>
    <lineage>
        <taxon>Eukaryota</taxon>
        <taxon>Metazoa</taxon>
        <taxon>Chordata</taxon>
        <taxon>Craniata</taxon>
        <taxon>Vertebrata</taxon>
        <taxon>Euteleostomi</taxon>
        <taxon>Actinopterygii</taxon>
        <taxon>Neopterygii</taxon>
        <taxon>Teleostei</taxon>
        <taxon>Neoteleostei</taxon>
        <taxon>Acanthomorphata</taxon>
        <taxon>Eupercaria</taxon>
        <taxon>Perciformes</taxon>
        <taxon>Cottioidei</taxon>
        <taxon>Cottales</taxon>
        <taxon>Liparidae</taxon>
        <taxon>Liparis</taxon>
    </lineage>
</organism>
<evidence type="ECO:0000313" key="2">
    <source>
        <dbReference type="EMBL" id="TNN64337.1"/>
    </source>
</evidence>
<evidence type="ECO:0000313" key="3">
    <source>
        <dbReference type="Proteomes" id="UP000314294"/>
    </source>
</evidence>
<reference evidence="2 3" key="1">
    <citation type="submission" date="2019-03" db="EMBL/GenBank/DDBJ databases">
        <title>First draft genome of Liparis tanakae, snailfish: a comprehensive survey of snailfish specific genes.</title>
        <authorList>
            <person name="Kim W."/>
            <person name="Song I."/>
            <person name="Jeong J.-H."/>
            <person name="Kim D."/>
            <person name="Kim S."/>
            <person name="Ryu S."/>
            <person name="Song J.Y."/>
            <person name="Lee S.K."/>
        </authorList>
    </citation>
    <scope>NUCLEOTIDE SEQUENCE [LARGE SCALE GENOMIC DNA]</scope>
    <source>
        <tissue evidence="2">Muscle</tissue>
    </source>
</reference>
<proteinExistence type="predicted"/>
<gene>
    <name evidence="2" type="ORF">EYF80_025467</name>
</gene>